<accession>A0AAW1K2V8</accession>
<name>A0AAW1K2V8_POPJA</name>
<keyword evidence="2" id="KW-1185">Reference proteome</keyword>
<evidence type="ECO:0000313" key="2">
    <source>
        <dbReference type="Proteomes" id="UP001458880"/>
    </source>
</evidence>
<dbReference type="Proteomes" id="UP001458880">
    <property type="component" value="Unassembled WGS sequence"/>
</dbReference>
<comment type="caution">
    <text evidence="1">The sequence shown here is derived from an EMBL/GenBank/DDBJ whole genome shotgun (WGS) entry which is preliminary data.</text>
</comment>
<proteinExistence type="predicted"/>
<reference evidence="1 2" key="1">
    <citation type="journal article" date="2024" name="BMC Genomics">
        <title>De novo assembly and annotation of Popillia japonica's genome with initial clues to its potential as an invasive pest.</title>
        <authorList>
            <person name="Cucini C."/>
            <person name="Boschi S."/>
            <person name="Funari R."/>
            <person name="Cardaioli E."/>
            <person name="Iannotti N."/>
            <person name="Marturano G."/>
            <person name="Paoli F."/>
            <person name="Bruttini M."/>
            <person name="Carapelli A."/>
            <person name="Frati F."/>
            <person name="Nardi F."/>
        </authorList>
    </citation>
    <scope>NUCLEOTIDE SEQUENCE [LARGE SCALE GENOMIC DNA]</scope>
    <source>
        <strain evidence="1">DMR45628</strain>
    </source>
</reference>
<dbReference type="AlphaFoldDB" id="A0AAW1K2V8"/>
<dbReference type="EMBL" id="JASPKY010000268">
    <property type="protein sequence ID" value="KAK9712139.1"/>
    <property type="molecule type" value="Genomic_DNA"/>
</dbReference>
<protein>
    <submittedName>
        <fullName evidence="1">Uncharacterized protein</fullName>
    </submittedName>
</protein>
<sequence length="129" mass="14491">MIAISWRFSTQTITESTIEDLVELHPEDNQENQTDDGIVVSKDLLSIKNLEQLYSILDTAKNLVDEIDANSQRRDAFKMGIENTFIPYKSILLEKRGKARQPSILNYFASAKLPAMIECQDSTAGPPTS</sequence>
<evidence type="ECO:0000313" key="1">
    <source>
        <dbReference type="EMBL" id="KAK9712139.1"/>
    </source>
</evidence>
<organism evidence="1 2">
    <name type="scientific">Popillia japonica</name>
    <name type="common">Japanese beetle</name>
    <dbReference type="NCBI Taxonomy" id="7064"/>
    <lineage>
        <taxon>Eukaryota</taxon>
        <taxon>Metazoa</taxon>
        <taxon>Ecdysozoa</taxon>
        <taxon>Arthropoda</taxon>
        <taxon>Hexapoda</taxon>
        <taxon>Insecta</taxon>
        <taxon>Pterygota</taxon>
        <taxon>Neoptera</taxon>
        <taxon>Endopterygota</taxon>
        <taxon>Coleoptera</taxon>
        <taxon>Polyphaga</taxon>
        <taxon>Scarabaeiformia</taxon>
        <taxon>Scarabaeidae</taxon>
        <taxon>Rutelinae</taxon>
        <taxon>Popillia</taxon>
    </lineage>
</organism>
<gene>
    <name evidence="1" type="ORF">QE152_g25071</name>
</gene>